<evidence type="ECO:0000313" key="1">
    <source>
        <dbReference type="EMBL" id="KAH6627916.1"/>
    </source>
</evidence>
<accession>A0ACB7P1N1</accession>
<dbReference type="EMBL" id="JAGIZQ010000005">
    <property type="protein sequence ID" value="KAH6627916.1"/>
    <property type="molecule type" value="Genomic_DNA"/>
</dbReference>
<gene>
    <name evidence="1" type="ORF">F5144DRAFT_594044</name>
</gene>
<organism evidence="1 2">
    <name type="scientific">Chaetomium tenue</name>
    <dbReference type="NCBI Taxonomy" id="1854479"/>
    <lineage>
        <taxon>Eukaryota</taxon>
        <taxon>Fungi</taxon>
        <taxon>Dikarya</taxon>
        <taxon>Ascomycota</taxon>
        <taxon>Pezizomycotina</taxon>
        <taxon>Sordariomycetes</taxon>
        <taxon>Sordariomycetidae</taxon>
        <taxon>Sordariales</taxon>
        <taxon>Chaetomiaceae</taxon>
        <taxon>Chaetomium</taxon>
    </lineage>
</organism>
<reference evidence="1 2" key="1">
    <citation type="journal article" date="2021" name="Nat. Commun.">
        <title>Genetic determinants of endophytism in the Arabidopsis root mycobiome.</title>
        <authorList>
            <person name="Mesny F."/>
            <person name="Miyauchi S."/>
            <person name="Thiergart T."/>
            <person name="Pickel B."/>
            <person name="Atanasova L."/>
            <person name="Karlsson M."/>
            <person name="Huettel B."/>
            <person name="Barry K.W."/>
            <person name="Haridas S."/>
            <person name="Chen C."/>
            <person name="Bauer D."/>
            <person name="Andreopoulos W."/>
            <person name="Pangilinan J."/>
            <person name="LaButti K."/>
            <person name="Riley R."/>
            <person name="Lipzen A."/>
            <person name="Clum A."/>
            <person name="Drula E."/>
            <person name="Henrissat B."/>
            <person name="Kohler A."/>
            <person name="Grigoriev I.V."/>
            <person name="Martin F.M."/>
            <person name="Hacquard S."/>
        </authorList>
    </citation>
    <scope>NUCLEOTIDE SEQUENCE [LARGE SCALE GENOMIC DNA]</scope>
    <source>
        <strain evidence="1 2">MPI-SDFR-AT-0079</strain>
    </source>
</reference>
<protein>
    <submittedName>
        <fullName evidence="1">Heterokaryon incompatibility protein-domain-containing protein</fullName>
    </submittedName>
</protein>
<sequence>MPLCQRCAPLTINELVDNDVLFHADMGALKASAERGCEFCLLCWDAVHTTQEPRVTKLIRGESAWLEGESWTPTVWLRGVNFSDRGDAGAKVEVTCGKLRDGGQGVGEPEPGVIDVGSPGAPTTHVRLVATNGLRERYIALSYCWGADTSGILILNASTHAALTQGVPETQLAKTHREVVSLARALGIRYVWVDALCIIQGDAQDWERESKAMAEAYGNAALTVIAARSAASKDGFITNDSLRAQRRPSPCVLPVDGSVDAGVLAVGPLRSDSYGPVAGRGWCFQEKMLSRRAVVFAEEQLGFYCAVKGVWENGVAKPNLWRPRFLQRPVSSTATTSNSGTPKRPAYMTAQDEMLQGWYGLLTQFTACQLSNPHDVFAAIIAVAQQASRVLNSRYLAGIWECDIVRGLLWRPAHHFRTELAMRQPTTRPKPSKFTTGTGPVIRAPSWSWAAVEGPISLPLGTLGFTPGSVARQRDPAYPKIRPKHSNPVRWSVDDKGGIDALHIPACELQLVGHVAKVRVLTEPVLGYIDARMGQRYIRRAGAVANGVLLAEPIPSGGTVGGEPWDQVVGLAFFDVKAERNGVEYAWCLPVVPDLGLLLERKPDGKFSRLGFVYEVLIPWTIKMVEAL</sequence>
<dbReference type="Proteomes" id="UP000724584">
    <property type="component" value="Unassembled WGS sequence"/>
</dbReference>
<evidence type="ECO:0000313" key="2">
    <source>
        <dbReference type="Proteomes" id="UP000724584"/>
    </source>
</evidence>
<comment type="caution">
    <text evidence="1">The sequence shown here is derived from an EMBL/GenBank/DDBJ whole genome shotgun (WGS) entry which is preliminary data.</text>
</comment>
<name>A0ACB7P1N1_9PEZI</name>
<keyword evidence="2" id="KW-1185">Reference proteome</keyword>
<proteinExistence type="predicted"/>